<evidence type="ECO:0000256" key="1">
    <source>
        <dbReference type="SAM" id="MobiDB-lite"/>
    </source>
</evidence>
<sequence length="419" mass="46193">MPSYKMQKDLSQRDRRSQGYKTSAKAKTPTHSPPTKIFLVPKDGPICGKWPTILRTIMRNMNHAGSHSYPETLSGGGSDLIGKELDRRVLHLPCMLGESLALRGAHNSGTLGGLLELKMPENHDYITVGLTCFHCVNPSEKGLDAELLDRVRVWRKEGIEPGDNLRTRLQVEHPSPNTIKVNIASLQDEIRGIEQNEVYARLCDLVSEGLQGQVGRHAEQTFLSMRKNLSDLKSFLREMEKFQASFGSIFAASGFRTTEVGKSSNLDWALVEIPPGRVGENITPDGHHLRESPISVNLDDIPLFIHGQRSGLSKGRKSTLLSANLEHEIKDGETITRVTYEQSIFPQTGLHFSQGGDSGALVFTESHVVVGMLIGGIIPKSGFASTCSYFTPIDVLIKDIKKITKATDVRLKMGRSEAS</sequence>
<name>A0A9W9WFP5_9EURO</name>
<evidence type="ECO:0008006" key="4">
    <source>
        <dbReference type="Google" id="ProtNLM"/>
    </source>
</evidence>
<protein>
    <recommendedName>
        <fullName evidence="4">Peptidase S1 domain-containing protein</fullName>
    </recommendedName>
</protein>
<comment type="caution">
    <text evidence="2">The sequence shown here is derived from an EMBL/GenBank/DDBJ whole genome shotgun (WGS) entry which is preliminary data.</text>
</comment>
<keyword evidence="3" id="KW-1185">Reference proteome</keyword>
<dbReference type="InterPro" id="IPR009003">
    <property type="entry name" value="Peptidase_S1_PA"/>
</dbReference>
<feature type="region of interest" description="Disordered" evidence="1">
    <location>
        <begin position="1"/>
        <end position="37"/>
    </location>
</feature>
<proteinExistence type="predicted"/>
<accession>A0A9W9WFP5</accession>
<dbReference type="Proteomes" id="UP001147760">
    <property type="component" value="Unassembled WGS sequence"/>
</dbReference>
<dbReference type="AlphaFoldDB" id="A0A9W9WFP5"/>
<evidence type="ECO:0000313" key="2">
    <source>
        <dbReference type="EMBL" id="KAJ5457251.1"/>
    </source>
</evidence>
<gene>
    <name evidence="2" type="ORF">N7530_012525</name>
</gene>
<feature type="compositionally biased region" description="Basic and acidic residues" evidence="1">
    <location>
        <begin position="1"/>
        <end position="17"/>
    </location>
</feature>
<dbReference type="SUPFAM" id="SSF50494">
    <property type="entry name" value="Trypsin-like serine proteases"/>
    <property type="match status" value="1"/>
</dbReference>
<reference evidence="2" key="2">
    <citation type="journal article" date="2023" name="IMA Fungus">
        <title>Comparative genomic study of the Penicillium genus elucidates a diverse pangenome and 15 lateral gene transfer events.</title>
        <authorList>
            <person name="Petersen C."/>
            <person name="Sorensen T."/>
            <person name="Nielsen M.R."/>
            <person name="Sondergaard T.E."/>
            <person name="Sorensen J.L."/>
            <person name="Fitzpatrick D.A."/>
            <person name="Frisvad J.C."/>
            <person name="Nielsen K.L."/>
        </authorList>
    </citation>
    <scope>NUCLEOTIDE SEQUENCE</scope>
    <source>
        <strain evidence="2">IBT 17660</strain>
    </source>
</reference>
<evidence type="ECO:0000313" key="3">
    <source>
        <dbReference type="Proteomes" id="UP001147760"/>
    </source>
</evidence>
<organism evidence="2 3">
    <name type="scientific">Penicillium desertorum</name>
    <dbReference type="NCBI Taxonomy" id="1303715"/>
    <lineage>
        <taxon>Eukaryota</taxon>
        <taxon>Fungi</taxon>
        <taxon>Dikarya</taxon>
        <taxon>Ascomycota</taxon>
        <taxon>Pezizomycotina</taxon>
        <taxon>Eurotiomycetes</taxon>
        <taxon>Eurotiomycetidae</taxon>
        <taxon>Eurotiales</taxon>
        <taxon>Aspergillaceae</taxon>
        <taxon>Penicillium</taxon>
    </lineage>
</organism>
<dbReference type="OrthoDB" id="5424209at2759"/>
<reference evidence="2" key="1">
    <citation type="submission" date="2022-12" db="EMBL/GenBank/DDBJ databases">
        <authorList>
            <person name="Petersen C."/>
        </authorList>
    </citation>
    <scope>NUCLEOTIDE SEQUENCE</scope>
    <source>
        <strain evidence="2">IBT 17660</strain>
    </source>
</reference>
<dbReference type="EMBL" id="JAPWDO010000009">
    <property type="protein sequence ID" value="KAJ5457251.1"/>
    <property type="molecule type" value="Genomic_DNA"/>
</dbReference>